<keyword evidence="4 6" id="KW-1133">Transmembrane helix</keyword>
<evidence type="ECO:0000256" key="2">
    <source>
        <dbReference type="ARBA" id="ARBA00007362"/>
    </source>
</evidence>
<dbReference type="OrthoDB" id="5242975at2"/>
<feature type="transmembrane region" description="Helical" evidence="6">
    <location>
        <begin position="256"/>
        <end position="276"/>
    </location>
</feature>
<dbReference type="InterPro" id="IPR037185">
    <property type="entry name" value="EmrE-like"/>
</dbReference>
<evidence type="ECO:0000256" key="5">
    <source>
        <dbReference type="ARBA" id="ARBA00023136"/>
    </source>
</evidence>
<dbReference type="PANTHER" id="PTHR32322:SF9">
    <property type="entry name" value="AMINO-ACID METABOLITE EFFLUX PUMP-RELATED"/>
    <property type="match status" value="1"/>
</dbReference>
<feature type="transmembrane region" description="Helical" evidence="6">
    <location>
        <begin position="282"/>
        <end position="301"/>
    </location>
</feature>
<feature type="transmembrane region" description="Helical" evidence="6">
    <location>
        <begin position="226"/>
        <end position="244"/>
    </location>
</feature>
<evidence type="ECO:0000313" key="8">
    <source>
        <dbReference type="EMBL" id="EYR63355.1"/>
    </source>
</evidence>
<dbReference type="InterPro" id="IPR050638">
    <property type="entry name" value="AA-Vitamin_Transporters"/>
</dbReference>
<feature type="transmembrane region" description="Helical" evidence="6">
    <location>
        <begin position="193"/>
        <end position="214"/>
    </location>
</feature>
<feature type="domain" description="EamA" evidence="7">
    <location>
        <begin position="20"/>
        <end position="150"/>
    </location>
</feature>
<dbReference type="Gene3D" id="1.10.3730.20">
    <property type="match status" value="1"/>
</dbReference>
<dbReference type="SUPFAM" id="SSF103481">
    <property type="entry name" value="Multidrug resistance efflux transporter EmrE"/>
    <property type="match status" value="2"/>
</dbReference>
<comment type="subcellular location">
    <subcellularLocation>
        <location evidence="1">Membrane</location>
        <topology evidence="1">Multi-pass membrane protein</topology>
    </subcellularLocation>
</comment>
<evidence type="ECO:0000259" key="7">
    <source>
        <dbReference type="Pfam" id="PF00892"/>
    </source>
</evidence>
<dbReference type="PANTHER" id="PTHR32322">
    <property type="entry name" value="INNER MEMBRANE TRANSPORTER"/>
    <property type="match status" value="1"/>
</dbReference>
<gene>
    <name evidence="8" type="ORF">N866_01140</name>
</gene>
<feature type="domain" description="EamA" evidence="7">
    <location>
        <begin position="162"/>
        <end position="297"/>
    </location>
</feature>
<keyword evidence="5 6" id="KW-0472">Membrane</keyword>
<dbReference type="RefSeq" id="WP_052022880.1">
    <property type="nucleotide sequence ID" value="NZ_AXCW01000100.1"/>
</dbReference>
<dbReference type="InterPro" id="IPR000620">
    <property type="entry name" value="EamA_dom"/>
</dbReference>
<evidence type="ECO:0000256" key="1">
    <source>
        <dbReference type="ARBA" id="ARBA00004141"/>
    </source>
</evidence>
<proteinExistence type="inferred from homology"/>
<protein>
    <submittedName>
        <fullName evidence="8">Multidrug DMT transporter permease</fullName>
    </submittedName>
</protein>
<feature type="transmembrane region" description="Helical" evidence="6">
    <location>
        <begin position="77"/>
        <end position="98"/>
    </location>
</feature>
<feature type="transmembrane region" description="Helical" evidence="6">
    <location>
        <begin position="161"/>
        <end position="181"/>
    </location>
</feature>
<dbReference type="AlphaFoldDB" id="A0A021VTK2"/>
<reference evidence="8 9" key="1">
    <citation type="submission" date="2014-01" db="EMBL/GenBank/DDBJ databases">
        <title>Actinotalea ferrariae CF5-4.</title>
        <authorList>
            <person name="Chen F."/>
            <person name="Li Y."/>
            <person name="Wang G."/>
        </authorList>
    </citation>
    <scope>NUCLEOTIDE SEQUENCE [LARGE SCALE GENOMIC DNA]</scope>
    <source>
        <strain evidence="8 9">CF5-4</strain>
    </source>
</reference>
<dbReference type="Proteomes" id="UP000019753">
    <property type="component" value="Unassembled WGS sequence"/>
</dbReference>
<accession>A0A021VTK2</accession>
<sequence length="329" mass="33835">MSSSAPLTVPLPGARSWVPGYVAAGVIWGCSFAFIAVGLRALTPVQVATARQVLGALTLLALCAVLRVPLPRSRRTWGHLVVVGLLLNAAPGLLFAVGQQTVSSVIAGIINAMTPLATLAVILAAYPEERPTRRRVLGLLLGFAGVAVVIGVWRGLGEGRWLGVVACLAAITCYGLALPYSRRYLTSTGQRPLSLVTGQVVVAGALMLPVLAVTGVTPRGPVTVDVVLAVVALGALGTGVAYALNYRVIAVAGPGTAATVTYITPVVATVVGVVFLGERLHWNEPVGALVILAGVALGQGLRGLRIGRVLPLGTVRGRRARPAEDAPSR</sequence>
<keyword evidence="9" id="KW-1185">Reference proteome</keyword>
<feature type="transmembrane region" description="Helical" evidence="6">
    <location>
        <begin position="104"/>
        <end position="124"/>
    </location>
</feature>
<evidence type="ECO:0000256" key="4">
    <source>
        <dbReference type="ARBA" id="ARBA00022989"/>
    </source>
</evidence>
<comment type="caution">
    <text evidence="8">The sequence shown here is derived from an EMBL/GenBank/DDBJ whole genome shotgun (WGS) entry which is preliminary data.</text>
</comment>
<dbReference type="GO" id="GO:0016020">
    <property type="term" value="C:membrane"/>
    <property type="evidence" value="ECO:0007669"/>
    <property type="project" value="UniProtKB-SubCell"/>
</dbReference>
<name>A0A021VTK2_9CELL</name>
<dbReference type="EMBL" id="AXCW01000100">
    <property type="protein sequence ID" value="EYR63355.1"/>
    <property type="molecule type" value="Genomic_DNA"/>
</dbReference>
<evidence type="ECO:0000256" key="3">
    <source>
        <dbReference type="ARBA" id="ARBA00022692"/>
    </source>
</evidence>
<evidence type="ECO:0000256" key="6">
    <source>
        <dbReference type="SAM" id="Phobius"/>
    </source>
</evidence>
<comment type="similarity">
    <text evidence="2">Belongs to the EamA transporter family.</text>
</comment>
<feature type="transmembrane region" description="Helical" evidence="6">
    <location>
        <begin position="21"/>
        <end position="41"/>
    </location>
</feature>
<keyword evidence="3 6" id="KW-0812">Transmembrane</keyword>
<evidence type="ECO:0000313" key="9">
    <source>
        <dbReference type="Proteomes" id="UP000019753"/>
    </source>
</evidence>
<feature type="transmembrane region" description="Helical" evidence="6">
    <location>
        <begin position="136"/>
        <end position="155"/>
    </location>
</feature>
<dbReference type="Pfam" id="PF00892">
    <property type="entry name" value="EamA"/>
    <property type="match status" value="2"/>
</dbReference>
<organism evidence="8 9">
    <name type="scientific">Actinotalea ferrariae CF5-4</name>
    <dbReference type="NCBI Taxonomy" id="948458"/>
    <lineage>
        <taxon>Bacteria</taxon>
        <taxon>Bacillati</taxon>
        <taxon>Actinomycetota</taxon>
        <taxon>Actinomycetes</taxon>
        <taxon>Micrococcales</taxon>
        <taxon>Cellulomonadaceae</taxon>
        <taxon>Actinotalea</taxon>
    </lineage>
</organism>